<dbReference type="InterPro" id="IPR000182">
    <property type="entry name" value="GNAT_dom"/>
</dbReference>
<evidence type="ECO:0000313" key="4">
    <source>
        <dbReference type="EMBL" id="CAB4345896.1"/>
    </source>
</evidence>
<dbReference type="InterPro" id="IPR050832">
    <property type="entry name" value="Bact_Acetyltransf"/>
</dbReference>
<dbReference type="SUPFAM" id="SSF55729">
    <property type="entry name" value="Acyl-CoA N-acyltransferases (Nat)"/>
    <property type="match status" value="1"/>
</dbReference>
<sequence>MSGTRVWVARVDEADEVTRLLIGFRNDLGYDWPTDESFRSGVATLIAGDSTDYLLGAVGDGPAVGVCQLRFRYGLWQEGNDCLLEDLFVEEPARGSGLGRAITEFAINHASGSRDARRIELDVNEANEPALKLYESLGFGIKNSHGGRDLYLRRNLAGDS</sequence>
<dbReference type="Gene3D" id="3.40.630.30">
    <property type="match status" value="1"/>
</dbReference>
<dbReference type="CDD" id="cd04301">
    <property type="entry name" value="NAT_SF"/>
    <property type="match status" value="1"/>
</dbReference>
<reference evidence="4" key="1">
    <citation type="submission" date="2020-05" db="EMBL/GenBank/DDBJ databases">
        <authorList>
            <person name="Chiriac C."/>
            <person name="Salcher M."/>
            <person name="Ghai R."/>
            <person name="Kavagutti S V."/>
        </authorList>
    </citation>
    <scope>NUCLEOTIDE SEQUENCE</scope>
</reference>
<dbReference type="InterPro" id="IPR016181">
    <property type="entry name" value="Acyl_CoA_acyltransferase"/>
</dbReference>
<dbReference type="GO" id="GO:0016747">
    <property type="term" value="F:acyltransferase activity, transferring groups other than amino-acyl groups"/>
    <property type="evidence" value="ECO:0007669"/>
    <property type="project" value="InterPro"/>
</dbReference>
<dbReference type="Pfam" id="PF00583">
    <property type="entry name" value="Acetyltransf_1"/>
    <property type="match status" value="1"/>
</dbReference>
<evidence type="ECO:0000259" key="3">
    <source>
        <dbReference type="PROSITE" id="PS51186"/>
    </source>
</evidence>
<protein>
    <submittedName>
        <fullName evidence="4">Unannotated protein</fullName>
    </submittedName>
</protein>
<name>A0A6J5ZXC6_9ZZZZ</name>
<dbReference type="PROSITE" id="PS51186">
    <property type="entry name" value="GNAT"/>
    <property type="match status" value="1"/>
</dbReference>
<gene>
    <name evidence="4" type="ORF">UFOPK3547_01185</name>
</gene>
<dbReference type="AlphaFoldDB" id="A0A6J5ZXC6"/>
<keyword evidence="1" id="KW-0808">Transferase</keyword>
<keyword evidence="2" id="KW-0012">Acyltransferase</keyword>
<dbReference type="EMBL" id="CAESAN010000102">
    <property type="protein sequence ID" value="CAB4345896.1"/>
    <property type="molecule type" value="Genomic_DNA"/>
</dbReference>
<feature type="domain" description="N-acetyltransferase" evidence="3">
    <location>
        <begin position="4"/>
        <end position="157"/>
    </location>
</feature>
<accession>A0A6J5ZXC6</accession>
<dbReference type="PANTHER" id="PTHR43877">
    <property type="entry name" value="AMINOALKYLPHOSPHONATE N-ACETYLTRANSFERASE-RELATED-RELATED"/>
    <property type="match status" value="1"/>
</dbReference>
<evidence type="ECO:0000256" key="1">
    <source>
        <dbReference type="ARBA" id="ARBA00022679"/>
    </source>
</evidence>
<proteinExistence type="predicted"/>
<organism evidence="4">
    <name type="scientific">freshwater metagenome</name>
    <dbReference type="NCBI Taxonomy" id="449393"/>
    <lineage>
        <taxon>unclassified sequences</taxon>
        <taxon>metagenomes</taxon>
        <taxon>ecological metagenomes</taxon>
    </lineage>
</organism>
<dbReference type="PANTHER" id="PTHR43877:SF2">
    <property type="entry name" value="AMINOALKYLPHOSPHONATE N-ACETYLTRANSFERASE-RELATED"/>
    <property type="match status" value="1"/>
</dbReference>
<evidence type="ECO:0000256" key="2">
    <source>
        <dbReference type="ARBA" id="ARBA00023315"/>
    </source>
</evidence>